<feature type="transmembrane region" description="Helical" evidence="2">
    <location>
        <begin position="153"/>
        <end position="169"/>
    </location>
</feature>
<dbReference type="InterPro" id="IPR002656">
    <property type="entry name" value="Acyl_transf_3_dom"/>
</dbReference>
<feature type="transmembrane region" description="Helical" evidence="2">
    <location>
        <begin position="205"/>
        <end position="228"/>
    </location>
</feature>
<keyword evidence="2" id="KW-0812">Transmembrane</keyword>
<dbReference type="Pfam" id="PF19040">
    <property type="entry name" value="SGNH"/>
    <property type="match status" value="1"/>
</dbReference>
<feature type="domain" description="Acyltransferase 3" evidence="3">
    <location>
        <begin position="14"/>
        <end position="338"/>
    </location>
</feature>
<dbReference type="InterPro" id="IPR043968">
    <property type="entry name" value="SGNH"/>
</dbReference>
<protein>
    <submittedName>
        <fullName evidence="5">Acyltransferase</fullName>
    </submittedName>
</protein>
<feature type="transmembrane region" description="Helical" evidence="2">
    <location>
        <begin position="240"/>
        <end position="259"/>
    </location>
</feature>
<feature type="transmembrane region" description="Helical" evidence="2">
    <location>
        <begin position="328"/>
        <end position="348"/>
    </location>
</feature>
<dbReference type="PANTHER" id="PTHR23028">
    <property type="entry name" value="ACETYLTRANSFERASE"/>
    <property type="match status" value="1"/>
</dbReference>
<keyword evidence="2" id="KW-0472">Membrane</keyword>
<feature type="transmembrane region" description="Helical" evidence="2">
    <location>
        <begin position="81"/>
        <end position="100"/>
    </location>
</feature>
<evidence type="ECO:0000313" key="5">
    <source>
        <dbReference type="EMBL" id="USQ75371.1"/>
    </source>
</evidence>
<dbReference type="Pfam" id="PF01757">
    <property type="entry name" value="Acyl_transf_3"/>
    <property type="match status" value="1"/>
</dbReference>
<reference evidence="5" key="1">
    <citation type="submission" date="2022-06" db="EMBL/GenBank/DDBJ databases">
        <title>Ornithinimicrobium JY.X270.</title>
        <authorList>
            <person name="Huang Y."/>
        </authorList>
    </citation>
    <scope>NUCLEOTIDE SEQUENCE</scope>
    <source>
        <strain evidence="5">JY.X270</strain>
    </source>
</reference>
<sequence>MPGRHSGTAHFRPDIEGLRAVAVLMVLAFHAGLPFAPGGFAGVDVFFVISGFLITGLLVREVERSGRVSLLTFYARRAKRLLPAASLVLVATGILSWLFIPRIRWAEIGGDLVASAAYLVNWRLASRSVDYLAEDSVASPVQHYWSLAVEEQFYIFWPLLIVLGAWLVHRHRLRTRPVLGALLVLVVLASLGWSVVATATQPETAYFVTTTRLWELGIGGLVAITAPFWQRVAPGPATGIAWAGLLALASSATLLGPATPWPGSAALLPTLGTAAVIAGGFAARSRGPVRLLGAAPMREIGATSYSLYLWHWPLLVVAAAAWGELSLWQGVAIAALSYVPARLTYALVENPIRSAPVMSRLPTLALGLGAACTVLGVGAGLTLVRGMASSIEQAEAAPGASAMLGGDQPAVEPTGPGSGDVDVDVDVDGDGDGDGNGATASTAPNTSQGEGEGDRVPDLAATGPDLSRIDLTPESISPDPLLATKDVPALYARGCSGKLGETEVVRCVAGDPDGELVVALVGDSKIGQWGDVLEQLATEQGWALHLYTRSGCTWTAATIDDDGSCLQWGQRVHERLLGPEQPDVVIVSGVKHGAGEGTGQERRDRLSAGYVDYWSDLGRVGVPVIVLSDTPSPGEVSVYECVSEHRDDVSHCAFGRSDGSGTTALREAAARVATATFLTMNDWICPLEDCPPVIGDVLVYRQGSHITNTYAVSLLEPLRARLVPVVEEAVAASAASSR</sequence>
<keyword evidence="5" id="KW-0808">Transferase</keyword>
<dbReference type="EMBL" id="CP099490">
    <property type="protein sequence ID" value="USQ75371.1"/>
    <property type="molecule type" value="Genomic_DNA"/>
</dbReference>
<feature type="compositionally biased region" description="Polar residues" evidence="1">
    <location>
        <begin position="438"/>
        <end position="449"/>
    </location>
</feature>
<evidence type="ECO:0000256" key="1">
    <source>
        <dbReference type="SAM" id="MobiDB-lite"/>
    </source>
</evidence>
<feature type="region of interest" description="Disordered" evidence="1">
    <location>
        <begin position="399"/>
        <end position="474"/>
    </location>
</feature>
<feature type="transmembrane region" description="Helical" evidence="2">
    <location>
        <begin position="42"/>
        <end position="60"/>
    </location>
</feature>
<evidence type="ECO:0000313" key="6">
    <source>
        <dbReference type="Proteomes" id="UP001056535"/>
    </source>
</evidence>
<proteinExistence type="predicted"/>
<dbReference type="RefSeq" id="WP_252619713.1">
    <property type="nucleotide sequence ID" value="NZ_CP099490.1"/>
</dbReference>
<evidence type="ECO:0000259" key="4">
    <source>
        <dbReference type="Pfam" id="PF19040"/>
    </source>
</evidence>
<gene>
    <name evidence="5" type="ORF">NF557_12155</name>
</gene>
<feature type="domain" description="SGNH" evidence="4">
    <location>
        <begin position="505"/>
        <end position="713"/>
    </location>
</feature>
<evidence type="ECO:0000256" key="2">
    <source>
        <dbReference type="SAM" id="Phobius"/>
    </source>
</evidence>
<feature type="transmembrane region" description="Helical" evidence="2">
    <location>
        <begin position="360"/>
        <end position="384"/>
    </location>
</feature>
<feature type="transmembrane region" description="Helical" evidence="2">
    <location>
        <begin position="305"/>
        <end position="322"/>
    </location>
</feature>
<dbReference type="InterPro" id="IPR050879">
    <property type="entry name" value="Acyltransferase_3"/>
</dbReference>
<dbReference type="Proteomes" id="UP001056535">
    <property type="component" value="Chromosome"/>
</dbReference>
<accession>A0ABY4YF15</accession>
<keyword evidence="6" id="KW-1185">Reference proteome</keyword>
<organism evidence="5 6">
    <name type="scientific">Ornithinimicrobium cryptoxanthini</name>
    <dbReference type="NCBI Taxonomy" id="2934161"/>
    <lineage>
        <taxon>Bacteria</taxon>
        <taxon>Bacillati</taxon>
        <taxon>Actinomycetota</taxon>
        <taxon>Actinomycetes</taxon>
        <taxon>Micrococcales</taxon>
        <taxon>Ornithinimicrobiaceae</taxon>
        <taxon>Ornithinimicrobium</taxon>
    </lineage>
</organism>
<evidence type="ECO:0000259" key="3">
    <source>
        <dbReference type="Pfam" id="PF01757"/>
    </source>
</evidence>
<feature type="transmembrane region" description="Helical" evidence="2">
    <location>
        <begin position="178"/>
        <end position="199"/>
    </location>
</feature>
<name>A0ABY4YF15_9MICO</name>
<feature type="transmembrane region" description="Helical" evidence="2">
    <location>
        <begin position="265"/>
        <end position="284"/>
    </location>
</feature>
<dbReference type="GO" id="GO:0016746">
    <property type="term" value="F:acyltransferase activity"/>
    <property type="evidence" value="ECO:0007669"/>
    <property type="project" value="UniProtKB-KW"/>
</dbReference>
<keyword evidence="2" id="KW-1133">Transmembrane helix</keyword>
<feature type="compositionally biased region" description="Acidic residues" evidence="1">
    <location>
        <begin position="421"/>
        <end position="433"/>
    </location>
</feature>
<dbReference type="PANTHER" id="PTHR23028:SF53">
    <property type="entry name" value="ACYL_TRANSF_3 DOMAIN-CONTAINING PROTEIN"/>
    <property type="match status" value="1"/>
</dbReference>
<keyword evidence="5" id="KW-0012">Acyltransferase</keyword>